<dbReference type="SUPFAM" id="SSF46785">
    <property type="entry name" value="Winged helix' DNA-binding domain"/>
    <property type="match status" value="1"/>
</dbReference>
<dbReference type="AlphaFoldDB" id="A0A561BPX6"/>
<dbReference type="Proteomes" id="UP000318380">
    <property type="component" value="Unassembled WGS sequence"/>
</dbReference>
<evidence type="ECO:0000313" key="2">
    <source>
        <dbReference type="Proteomes" id="UP000318380"/>
    </source>
</evidence>
<name>A0A561BPX6_9ACTN</name>
<proteinExistence type="predicted"/>
<protein>
    <submittedName>
        <fullName evidence="1">Iron dependent repressor-like protein</fullName>
    </submittedName>
</protein>
<dbReference type="EMBL" id="VIVK01000001">
    <property type="protein sequence ID" value="TWD80873.1"/>
    <property type="molecule type" value="Genomic_DNA"/>
</dbReference>
<keyword evidence="2" id="KW-1185">Reference proteome</keyword>
<dbReference type="InterPro" id="IPR011991">
    <property type="entry name" value="ArsR-like_HTH"/>
</dbReference>
<dbReference type="InterPro" id="IPR036390">
    <property type="entry name" value="WH_DNA-bd_sf"/>
</dbReference>
<accession>A0A561BPX6</accession>
<dbReference type="InterPro" id="IPR036388">
    <property type="entry name" value="WH-like_DNA-bd_sf"/>
</dbReference>
<gene>
    <name evidence="1" type="ORF">FB561_1970</name>
</gene>
<comment type="caution">
    <text evidence="1">The sequence shown here is derived from an EMBL/GenBank/DDBJ whole genome shotgun (WGS) entry which is preliminary data.</text>
</comment>
<sequence>MFRIHFGPEDLGRVTIPTEPSPLWQAALAARAMRGRQLSPELGRWQRSMRTRLRSPAQPLLRLVTPDGKFPDFLTPFTESGLESAIDELIATPSDVLRHELEPWLQTDTHPFLRGLAAGTATSRRMLGAAVREFHTAVLGPAAAELARRHNADLTLRSRTLMASGARELLAGLHPTIRWAGPTLEVDGTNDYELDLAGRGLALQSSPFTTNCMIHNVPGYRPMLIYPTVQLSADPRRRLATADPLIDLVGRTRATVIRSLTLAATTSELSRRLEISPASASEHCTVLRSAGLISTHRQRGAALHTLTPLALQLISRSDSRRATAESER</sequence>
<dbReference type="CDD" id="cd00090">
    <property type="entry name" value="HTH_ARSR"/>
    <property type="match status" value="1"/>
</dbReference>
<organism evidence="1 2">
    <name type="scientific">Kribbella amoyensis</name>
    <dbReference type="NCBI Taxonomy" id="996641"/>
    <lineage>
        <taxon>Bacteria</taxon>
        <taxon>Bacillati</taxon>
        <taxon>Actinomycetota</taxon>
        <taxon>Actinomycetes</taxon>
        <taxon>Propionibacteriales</taxon>
        <taxon>Kribbellaceae</taxon>
        <taxon>Kribbella</taxon>
    </lineage>
</organism>
<reference evidence="1 2" key="1">
    <citation type="submission" date="2019-06" db="EMBL/GenBank/DDBJ databases">
        <title>Sequencing the genomes of 1000 actinobacteria strains.</title>
        <authorList>
            <person name="Klenk H.-P."/>
        </authorList>
    </citation>
    <scope>NUCLEOTIDE SEQUENCE [LARGE SCALE GENOMIC DNA]</scope>
    <source>
        <strain evidence="1 2">DSM 24683</strain>
    </source>
</reference>
<dbReference type="Gene3D" id="1.10.10.10">
    <property type="entry name" value="Winged helix-like DNA-binding domain superfamily/Winged helix DNA-binding domain"/>
    <property type="match status" value="1"/>
</dbReference>
<dbReference type="OrthoDB" id="3808065at2"/>
<evidence type="ECO:0000313" key="1">
    <source>
        <dbReference type="EMBL" id="TWD80873.1"/>
    </source>
</evidence>